<sequence>MKISVVTNAFNQGEYLAAAAESILSQTGVEVEYLIVNPGSTDTTDLVLEQLAKIHSGRFTVLSEQDDGPADGLNKGFAKASGDWLIYLNADDVFLPDAFAQAAFEMEKYPDAGAIIGNGYITDASGNFIRRAISTQFSARKFVMGTAFALQQSTFYNAAAFRAVGGFNLANSTSWDAELLVDLDRAGYPLINAAGFWSIFRMQPNSITVSQRFADESLRTHDRYFREQIGHKITPRDRHLRKLRQVAQRFIHPYMTIARISDQLMPRKHQFREALPPDWAEDL</sequence>
<comment type="caution">
    <text evidence="2">The sequence shown here is derived from an EMBL/GenBank/DDBJ whole genome shotgun (WGS) entry which is preliminary data.</text>
</comment>
<protein>
    <submittedName>
        <fullName evidence="2">Glycosyltransferase</fullName>
    </submittedName>
</protein>
<dbReference type="PANTHER" id="PTHR22916:SF3">
    <property type="entry name" value="UDP-GLCNAC:BETAGAL BETA-1,3-N-ACETYLGLUCOSAMINYLTRANSFERASE-LIKE PROTEIN 1"/>
    <property type="match status" value="1"/>
</dbReference>
<dbReference type="Pfam" id="PF00535">
    <property type="entry name" value="Glycos_transf_2"/>
    <property type="match status" value="1"/>
</dbReference>
<keyword evidence="3" id="KW-1185">Reference proteome</keyword>
<proteinExistence type="predicted"/>
<dbReference type="EMBL" id="WTYS01000001">
    <property type="protein sequence ID" value="MXO55879.1"/>
    <property type="molecule type" value="Genomic_DNA"/>
</dbReference>
<keyword evidence="2" id="KW-0808">Transferase</keyword>
<dbReference type="Proteomes" id="UP000468943">
    <property type="component" value="Unassembled WGS sequence"/>
</dbReference>
<name>A0A6I4SJF4_9SPHN</name>
<dbReference type="RefSeq" id="WP_160597156.1">
    <property type="nucleotide sequence ID" value="NZ_WTYS01000001.1"/>
</dbReference>
<gene>
    <name evidence="2" type="ORF">GRI36_03185</name>
</gene>
<organism evidence="2 3">
    <name type="scientific">Pontixanthobacter gangjinensis</name>
    <dbReference type="NCBI Taxonomy" id="1028742"/>
    <lineage>
        <taxon>Bacteria</taxon>
        <taxon>Pseudomonadati</taxon>
        <taxon>Pseudomonadota</taxon>
        <taxon>Alphaproteobacteria</taxon>
        <taxon>Sphingomonadales</taxon>
        <taxon>Erythrobacteraceae</taxon>
        <taxon>Pontixanthobacter</taxon>
    </lineage>
</organism>
<accession>A0A6I4SJF4</accession>
<dbReference type="GO" id="GO:0016758">
    <property type="term" value="F:hexosyltransferase activity"/>
    <property type="evidence" value="ECO:0007669"/>
    <property type="project" value="UniProtKB-ARBA"/>
</dbReference>
<feature type="domain" description="Glycosyltransferase 2-like" evidence="1">
    <location>
        <begin position="4"/>
        <end position="156"/>
    </location>
</feature>
<dbReference type="Gene3D" id="3.90.550.10">
    <property type="entry name" value="Spore Coat Polysaccharide Biosynthesis Protein SpsA, Chain A"/>
    <property type="match status" value="1"/>
</dbReference>
<evidence type="ECO:0000259" key="1">
    <source>
        <dbReference type="Pfam" id="PF00535"/>
    </source>
</evidence>
<dbReference type="PANTHER" id="PTHR22916">
    <property type="entry name" value="GLYCOSYLTRANSFERASE"/>
    <property type="match status" value="1"/>
</dbReference>
<dbReference type="InterPro" id="IPR001173">
    <property type="entry name" value="Glyco_trans_2-like"/>
</dbReference>
<dbReference type="AlphaFoldDB" id="A0A6I4SJF4"/>
<dbReference type="SUPFAM" id="SSF53448">
    <property type="entry name" value="Nucleotide-diphospho-sugar transferases"/>
    <property type="match status" value="1"/>
</dbReference>
<reference evidence="2 3" key="1">
    <citation type="submission" date="2019-12" db="EMBL/GenBank/DDBJ databases">
        <title>Genomic-based taxomic classification of the family Erythrobacteraceae.</title>
        <authorList>
            <person name="Xu L."/>
        </authorList>
    </citation>
    <scope>NUCLEOTIDE SEQUENCE [LARGE SCALE GENOMIC DNA]</scope>
    <source>
        <strain evidence="2 3">JCM 17802</strain>
    </source>
</reference>
<evidence type="ECO:0000313" key="3">
    <source>
        <dbReference type="Proteomes" id="UP000468943"/>
    </source>
</evidence>
<dbReference type="InterPro" id="IPR029044">
    <property type="entry name" value="Nucleotide-diphossugar_trans"/>
</dbReference>
<dbReference type="OrthoDB" id="9813349at2"/>
<evidence type="ECO:0000313" key="2">
    <source>
        <dbReference type="EMBL" id="MXO55879.1"/>
    </source>
</evidence>